<dbReference type="EMBL" id="JASSZA010000006">
    <property type="protein sequence ID" value="KAK2108259.1"/>
    <property type="molecule type" value="Genomic_DNA"/>
</dbReference>
<reference evidence="2 3" key="1">
    <citation type="submission" date="2023-05" db="EMBL/GenBank/DDBJ databases">
        <title>B98-5 Cell Line De Novo Hybrid Assembly: An Optical Mapping Approach.</title>
        <authorList>
            <person name="Kananen K."/>
            <person name="Auerbach J.A."/>
            <person name="Kautto E."/>
            <person name="Blachly J.S."/>
        </authorList>
    </citation>
    <scope>NUCLEOTIDE SEQUENCE [LARGE SCALE GENOMIC DNA]</scope>
    <source>
        <strain evidence="2">B95-8</strain>
        <tissue evidence="2">Cell line</tissue>
    </source>
</reference>
<dbReference type="Proteomes" id="UP001266305">
    <property type="component" value="Unassembled WGS sequence"/>
</dbReference>
<protein>
    <submittedName>
        <fullName evidence="2">Maestro heat-like repeat-containing protein member 2A</fullName>
    </submittedName>
</protein>
<dbReference type="InterPro" id="IPR055408">
    <property type="entry name" value="HEAT_MROH2B-like"/>
</dbReference>
<evidence type="ECO:0000313" key="2">
    <source>
        <dbReference type="EMBL" id="KAK2108259.1"/>
    </source>
</evidence>
<feature type="domain" description="MROH2B-like HEAT-repeats" evidence="1">
    <location>
        <begin position="26"/>
        <end position="84"/>
    </location>
</feature>
<comment type="caution">
    <text evidence="2">The sequence shown here is derived from an EMBL/GenBank/DDBJ whole genome shotgun (WGS) entry which is preliminary data.</text>
</comment>
<evidence type="ECO:0000313" key="3">
    <source>
        <dbReference type="Proteomes" id="UP001266305"/>
    </source>
</evidence>
<proteinExistence type="predicted"/>
<dbReference type="Pfam" id="PF23210">
    <property type="entry name" value="HEAT_Maestro_2"/>
    <property type="match status" value="1"/>
</dbReference>
<name>A0ABQ9VFW8_SAGOE</name>
<organism evidence="2 3">
    <name type="scientific">Saguinus oedipus</name>
    <name type="common">Cotton-top tamarin</name>
    <name type="synonym">Oedipomidas oedipus</name>
    <dbReference type="NCBI Taxonomy" id="9490"/>
    <lineage>
        <taxon>Eukaryota</taxon>
        <taxon>Metazoa</taxon>
        <taxon>Chordata</taxon>
        <taxon>Craniata</taxon>
        <taxon>Vertebrata</taxon>
        <taxon>Euteleostomi</taxon>
        <taxon>Mammalia</taxon>
        <taxon>Eutheria</taxon>
        <taxon>Euarchontoglires</taxon>
        <taxon>Primates</taxon>
        <taxon>Haplorrhini</taxon>
        <taxon>Platyrrhini</taxon>
        <taxon>Cebidae</taxon>
        <taxon>Callitrichinae</taxon>
        <taxon>Saguinus</taxon>
    </lineage>
</organism>
<gene>
    <name evidence="2" type="primary">MROH2A_3</name>
    <name evidence="2" type="ORF">P7K49_013424</name>
</gene>
<evidence type="ECO:0000259" key="1">
    <source>
        <dbReference type="Pfam" id="PF23210"/>
    </source>
</evidence>
<accession>A0ABQ9VFW8</accession>
<sequence length="108" mass="12229">MVTKRYTPACVGQAVLEAEPTDNLVSPVKLKPFYSTEENSELIDISIHSVISLQLPGEDNESIKTLYANALNTLEQLMESLLQRQLDPRGLQEMVQILLNLFMQIYSF</sequence>
<keyword evidence="3" id="KW-1185">Reference proteome</keyword>